<dbReference type="Pfam" id="PF07722">
    <property type="entry name" value="Peptidase_C26"/>
    <property type="match status" value="1"/>
</dbReference>
<dbReference type="PROSITE" id="PS51273">
    <property type="entry name" value="GATASE_TYPE_1"/>
    <property type="match status" value="1"/>
</dbReference>
<evidence type="ECO:0000256" key="4">
    <source>
        <dbReference type="ARBA" id="ARBA00022729"/>
    </source>
</evidence>
<comment type="catalytic activity">
    <reaction evidence="7">
        <text>(6S)-5,6,7,8-tetrahydrofolyl-(gamma-L-Glu)(n) + (n-1) H2O = (6S)-5,6,7,8-tetrahydrofolate + (n-1) L-glutamate</text>
        <dbReference type="Rhea" id="RHEA:56784"/>
        <dbReference type="Rhea" id="RHEA-COMP:14738"/>
        <dbReference type="ChEBI" id="CHEBI:15377"/>
        <dbReference type="ChEBI" id="CHEBI:29985"/>
        <dbReference type="ChEBI" id="CHEBI:57453"/>
        <dbReference type="ChEBI" id="CHEBI:141005"/>
        <dbReference type="EC" id="3.4.19.9"/>
    </reaction>
</comment>
<protein>
    <recommendedName>
        <fullName evidence="7">folate gamma-glutamyl hydrolase</fullName>
        <ecNumber evidence="7">3.4.19.9</ecNumber>
    </recommendedName>
</protein>
<dbReference type="PANTHER" id="PTHR11315:SF20">
    <property type="entry name" value="GAMMA-GLUTAMYL HYDROLASE"/>
    <property type="match status" value="1"/>
</dbReference>
<keyword evidence="3" id="KW-0964">Secreted</keyword>
<dbReference type="FunFam" id="3.40.50.880:FF:000024">
    <property type="entry name" value="Folate gamma-glutamyl hydrolase"/>
    <property type="match status" value="1"/>
</dbReference>
<gene>
    <name evidence="8" type="ORF">D4764_17G0001870</name>
</gene>
<accession>A0A5C6NT91</accession>
<dbReference type="PANTHER" id="PTHR11315">
    <property type="entry name" value="PROTEASE FAMILY C26 GAMMA-GLUTAMYL HYDROLASE"/>
    <property type="match status" value="1"/>
</dbReference>
<comment type="subcellular location">
    <subcellularLocation>
        <location evidence="1">Secreted</location>
        <location evidence="1">Extracellular space</location>
    </subcellularLocation>
</comment>
<proteinExistence type="inferred from homology"/>
<evidence type="ECO:0000256" key="6">
    <source>
        <dbReference type="PIRSR" id="PIRSR615527-1"/>
    </source>
</evidence>
<keyword evidence="5 7" id="KW-0378">Hydrolase</keyword>
<dbReference type="PROSITE" id="PS51275">
    <property type="entry name" value="PEPTIDASE_C26_GGH"/>
    <property type="match status" value="1"/>
</dbReference>
<dbReference type="EC" id="3.4.19.9" evidence="7"/>
<evidence type="ECO:0000256" key="5">
    <source>
        <dbReference type="ARBA" id="ARBA00022801"/>
    </source>
</evidence>
<keyword evidence="9" id="KW-1185">Reference proteome</keyword>
<feature type="active site" description="Nucleophile" evidence="6 7">
    <location>
        <position position="94"/>
    </location>
</feature>
<reference evidence="8 9" key="1">
    <citation type="submission" date="2019-04" db="EMBL/GenBank/DDBJ databases">
        <title>Chromosome genome assembly for Takifugu flavidus.</title>
        <authorList>
            <person name="Xiao S."/>
        </authorList>
    </citation>
    <scope>NUCLEOTIDE SEQUENCE [LARGE SCALE GENOMIC DNA]</scope>
    <source>
        <strain evidence="8">HTHZ2018</strain>
        <tissue evidence="8">Muscle</tissue>
    </source>
</reference>
<evidence type="ECO:0000313" key="8">
    <source>
        <dbReference type="EMBL" id="TWW70704.1"/>
    </source>
</evidence>
<dbReference type="Gene3D" id="3.40.50.880">
    <property type="match status" value="1"/>
</dbReference>
<evidence type="ECO:0000256" key="2">
    <source>
        <dbReference type="ARBA" id="ARBA00011083"/>
    </source>
</evidence>
<name>A0A5C6NT91_9TELE</name>
<sequence>ILAQEVRSPSPYISYIAASYVKTLESAGARVVPVMVNQTEEEYKALFNSINGILFPGGGSNLVTSLYARSAKIFYDLAIEANDRGDYFPVWGTCLGFEELTYLTLGKLVLTRNNMRDVALPLNFTDDAKGSRMFKGFPADLMSDLASESLTANAHKWSLAMSSYNSNVELKKFYKVLSTNSDGTLEFVSTIEAYSYPIYGTQWHPEKNPFEFLKAYVPHSPSAVRTTFYMAEFFVSEARKNKHRFQSEAEEQKALIYNYSPVYSAPNSTFVQIYYF</sequence>
<evidence type="ECO:0000313" key="9">
    <source>
        <dbReference type="Proteomes" id="UP000324091"/>
    </source>
</evidence>
<dbReference type="Proteomes" id="UP000324091">
    <property type="component" value="Chromosome 17"/>
</dbReference>
<dbReference type="GO" id="GO:0046900">
    <property type="term" value="P:tetrahydrofolylpolyglutamate metabolic process"/>
    <property type="evidence" value="ECO:0007669"/>
    <property type="project" value="TreeGrafter"/>
</dbReference>
<keyword evidence="4" id="KW-0732">Signal</keyword>
<dbReference type="AlphaFoldDB" id="A0A5C6NT91"/>
<comment type="caution">
    <text evidence="8">The sequence shown here is derived from an EMBL/GenBank/DDBJ whole genome shotgun (WGS) entry which is preliminary data.</text>
</comment>
<comment type="similarity">
    <text evidence="2">Belongs to the peptidase C26 family.</text>
</comment>
<dbReference type="GO" id="GO:0005773">
    <property type="term" value="C:vacuole"/>
    <property type="evidence" value="ECO:0007669"/>
    <property type="project" value="TreeGrafter"/>
</dbReference>
<feature type="active site" evidence="7">
    <location>
        <position position="204"/>
    </location>
</feature>
<dbReference type="InterPro" id="IPR015527">
    <property type="entry name" value="Pept_C26_g-glut_hydrolase"/>
</dbReference>
<dbReference type="EMBL" id="RHFK02000009">
    <property type="protein sequence ID" value="TWW70704.1"/>
    <property type="molecule type" value="Genomic_DNA"/>
</dbReference>
<evidence type="ECO:0000256" key="7">
    <source>
        <dbReference type="PROSITE-ProRule" id="PRU00607"/>
    </source>
</evidence>
<evidence type="ECO:0000256" key="1">
    <source>
        <dbReference type="ARBA" id="ARBA00004239"/>
    </source>
</evidence>
<dbReference type="GO" id="GO:0034722">
    <property type="term" value="F:gamma-glutamyl-peptidase activity"/>
    <property type="evidence" value="ECO:0007669"/>
    <property type="project" value="UniProtKB-UniRule"/>
</dbReference>
<feature type="active site" description="Proton donor" evidence="6">
    <location>
        <position position="204"/>
    </location>
</feature>
<dbReference type="GO" id="GO:0005576">
    <property type="term" value="C:extracellular region"/>
    <property type="evidence" value="ECO:0007669"/>
    <property type="project" value="UniProtKB-SubCell"/>
</dbReference>
<evidence type="ECO:0000256" key="3">
    <source>
        <dbReference type="ARBA" id="ARBA00022525"/>
    </source>
</evidence>
<feature type="non-terminal residue" evidence="8">
    <location>
        <position position="1"/>
    </location>
</feature>
<dbReference type="InterPro" id="IPR029062">
    <property type="entry name" value="Class_I_gatase-like"/>
</dbReference>
<organism evidence="8 9">
    <name type="scientific">Takifugu flavidus</name>
    <name type="common">sansaifugu</name>
    <dbReference type="NCBI Taxonomy" id="433684"/>
    <lineage>
        <taxon>Eukaryota</taxon>
        <taxon>Metazoa</taxon>
        <taxon>Chordata</taxon>
        <taxon>Craniata</taxon>
        <taxon>Vertebrata</taxon>
        <taxon>Euteleostomi</taxon>
        <taxon>Actinopterygii</taxon>
        <taxon>Neopterygii</taxon>
        <taxon>Teleostei</taxon>
        <taxon>Neoteleostei</taxon>
        <taxon>Acanthomorphata</taxon>
        <taxon>Eupercaria</taxon>
        <taxon>Tetraodontiformes</taxon>
        <taxon>Tetradontoidea</taxon>
        <taxon>Tetraodontidae</taxon>
        <taxon>Takifugu</taxon>
    </lineage>
</organism>
<dbReference type="InterPro" id="IPR011697">
    <property type="entry name" value="Peptidase_C26"/>
</dbReference>
<dbReference type="SUPFAM" id="SSF52317">
    <property type="entry name" value="Class I glutamine amidotransferase-like"/>
    <property type="match status" value="1"/>
</dbReference>